<proteinExistence type="predicted"/>
<dbReference type="InterPro" id="IPR006555">
    <property type="entry name" value="ATP-dep_Helicase_C"/>
</dbReference>
<evidence type="ECO:0000259" key="1">
    <source>
        <dbReference type="SMART" id="SM00491"/>
    </source>
</evidence>
<protein>
    <recommendedName>
        <fullName evidence="1">ATP-dependent helicase C-terminal domain-containing protein</fullName>
    </recommendedName>
</protein>
<organism evidence="2 3">
    <name type="scientific">[Bacteroides] pectinophilus ATCC 43243</name>
    <dbReference type="NCBI Taxonomy" id="483218"/>
    <lineage>
        <taxon>Bacteria</taxon>
        <taxon>Bacillati</taxon>
        <taxon>Bacillota</taxon>
        <taxon>Clostridia</taxon>
        <taxon>Eubacteriales</taxon>
    </lineage>
</organism>
<dbReference type="Proteomes" id="UP000003136">
    <property type="component" value="Unassembled WGS sequence"/>
</dbReference>
<gene>
    <name evidence="2" type="ORF">BACPEC_03106</name>
</gene>
<evidence type="ECO:0000313" key="3">
    <source>
        <dbReference type="Proteomes" id="UP000003136"/>
    </source>
</evidence>
<dbReference type="STRING" id="483218.BACPEC_03106"/>
<name>B7AWK6_9FIRM</name>
<dbReference type="GO" id="GO:0016818">
    <property type="term" value="F:hydrolase activity, acting on acid anhydrides, in phosphorus-containing anhydrides"/>
    <property type="evidence" value="ECO:0007669"/>
    <property type="project" value="InterPro"/>
</dbReference>
<accession>B7AWK6</accession>
<dbReference type="EMBL" id="ABVQ01000037">
    <property type="protein sequence ID" value="EEC56597.1"/>
    <property type="molecule type" value="Genomic_DNA"/>
</dbReference>
<dbReference type="InterPro" id="IPR027417">
    <property type="entry name" value="P-loop_NTPase"/>
</dbReference>
<dbReference type="SMART" id="SM00491">
    <property type="entry name" value="HELICc2"/>
    <property type="match status" value="1"/>
</dbReference>
<feature type="domain" description="ATP-dependent helicase C-terminal" evidence="1">
    <location>
        <begin position="160"/>
        <end position="283"/>
    </location>
</feature>
<dbReference type="eggNOG" id="COG1199">
    <property type="taxonomic scope" value="Bacteria"/>
</dbReference>
<dbReference type="GO" id="GO:0005524">
    <property type="term" value="F:ATP binding"/>
    <property type="evidence" value="ECO:0007669"/>
    <property type="project" value="InterPro"/>
</dbReference>
<dbReference type="GO" id="GO:0003676">
    <property type="term" value="F:nucleic acid binding"/>
    <property type="evidence" value="ECO:0007669"/>
    <property type="project" value="InterPro"/>
</dbReference>
<dbReference type="Gene3D" id="3.40.50.300">
    <property type="entry name" value="P-loop containing nucleotide triphosphate hydrolases"/>
    <property type="match status" value="1"/>
</dbReference>
<dbReference type="Pfam" id="PF13307">
    <property type="entry name" value="Helicase_C_2"/>
    <property type="match status" value="1"/>
</dbReference>
<dbReference type="AlphaFoldDB" id="B7AWK6"/>
<dbReference type="GO" id="GO:0006139">
    <property type="term" value="P:nucleobase-containing compound metabolic process"/>
    <property type="evidence" value="ECO:0007669"/>
    <property type="project" value="InterPro"/>
</dbReference>
<comment type="caution">
    <text evidence="2">The sequence shown here is derived from an EMBL/GenBank/DDBJ whole genome shotgun (WGS) entry which is preliminary data.</text>
</comment>
<dbReference type="GO" id="GO:0004386">
    <property type="term" value="F:helicase activity"/>
    <property type="evidence" value="ECO:0007669"/>
    <property type="project" value="InterPro"/>
</dbReference>
<reference evidence="2 3" key="2">
    <citation type="submission" date="2008-11" db="EMBL/GenBank/DDBJ databases">
        <authorList>
            <person name="Fulton L."/>
            <person name="Clifton S."/>
            <person name="Fulton B."/>
            <person name="Xu J."/>
            <person name="Minx P."/>
            <person name="Pepin K.H."/>
            <person name="Johnson M."/>
            <person name="Bhonagiri V."/>
            <person name="Nash W.E."/>
            <person name="Mardis E.R."/>
            <person name="Wilson R.K."/>
        </authorList>
    </citation>
    <scope>NUCLEOTIDE SEQUENCE [LARGE SCALE GENOMIC DNA]</scope>
    <source>
        <strain evidence="2 3">ATCC 43243</strain>
    </source>
</reference>
<dbReference type="HOGENOM" id="CLU_701429_0_0_9"/>
<sequence>MVDQGEGSFLDIKNGDYDTFMPIPYWSWYDKKTEMLKILSEVNDIPSIQFVWPLMRDRIKDYSCYISGNEIEIVPYNASVDVFGSFSKAKHRVLMSATTQDDAFFVKGLSFSTSAVKCPLMFKKQKWSGEKMVIIPSLIDENCDRDLVVTDFARMENKKFGMVSLVPNTRKAKQYSNLGAICADKNNIFDVIESLKKREFKRLVVINNRYDGIDLPDESCRVLIMDSMPYFNSLSDKYEKKCRPNSEIINKKIAQKIEQGLGRGVRGEKDYCAILIIGSDLVKFMRSVTTKKYFSLQTQKQIDIGLEIVKMASEDSNQTESTMKPIISLIKQMLSRDEGWKEYYNDEMQSIEEEENESSIYDQLLEESIIEKMYSVEEYEKASSAMQNLLVNM</sequence>
<keyword evidence="3" id="KW-1185">Reference proteome</keyword>
<evidence type="ECO:0000313" key="2">
    <source>
        <dbReference type="EMBL" id="EEC56597.1"/>
    </source>
</evidence>
<reference evidence="2 3" key="1">
    <citation type="submission" date="2008-11" db="EMBL/GenBank/DDBJ databases">
        <title>Draft genome sequence of Bacteroides pectinophilus (ATCC 43243).</title>
        <authorList>
            <person name="Sudarsanam P."/>
            <person name="Ley R."/>
            <person name="Guruge J."/>
            <person name="Turnbaugh P.J."/>
            <person name="Mahowald M."/>
            <person name="Liep D."/>
            <person name="Gordon J."/>
        </authorList>
    </citation>
    <scope>NUCLEOTIDE SEQUENCE [LARGE SCALE GENOMIC DNA]</scope>
    <source>
        <strain evidence="2 3">ATCC 43243</strain>
    </source>
</reference>